<dbReference type="InterPro" id="IPR036388">
    <property type="entry name" value="WH-like_DNA-bd_sf"/>
</dbReference>
<sequence>MLTTPHDNAWLDLVADLVARPLTAWPAEEVVELLAGTFDAPAGSYYGQDGDVIEQRPWPAGFRGTDPAEIERWTIEHAPREHPLLRWYLASGDPLAMQVADVPTTVASVGLQDQWRSLCQEYLGGVSSQMALPLCLGPTANRTFLVGREDDYTAQEVALARRLQRLLTGLDRQIACYSRWVHLVGPCALEAASAGELTPRESSVLALLASGYTARAIARRLHVGERTVQKHLQRIYRKLGAGDRLVAVQRAQLIGLLPAPTRT</sequence>
<name>A0ABV9RSH9_9PSEU</name>
<accession>A0ABV9RSH9</accession>
<evidence type="ECO:0000256" key="3">
    <source>
        <dbReference type="ARBA" id="ARBA00023163"/>
    </source>
</evidence>
<dbReference type="PROSITE" id="PS00622">
    <property type="entry name" value="HTH_LUXR_1"/>
    <property type="match status" value="1"/>
</dbReference>
<evidence type="ECO:0000256" key="1">
    <source>
        <dbReference type="ARBA" id="ARBA00023015"/>
    </source>
</evidence>
<reference evidence="6" key="1">
    <citation type="journal article" date="2019" name="Int. J. Syst. Evol. Microbiol.">
        <title>The Global Catalogue of Microorganisms (GCM) 10K type strain sequencing project: providing services to taxonomists for standard genome sequencing and annotation.</title>
        <authorList>
            <consortium name="The Broad Institute Genomics Platform"/>
            <consortium name="The Broad Institute Genome Sequencing Center for Infectious Disease"/>
            <person name="Wu L."/>
            <person name="Ma J."/>
        </authorList>
    </citation>
    <scope>NUCLEOTIDE SEQUENCE [LARGE SCALE GENOMIC DNA]</scope>
    <source>
        <strain evidence="6">CCUG 50347</strain>
    </source>
</reference>
<evidence type="ECO:0000313" key="6">
    <source>
        <dbReference type="Proteomes" id="UP001595909"/>
    </source>
</evidence>
<dbReference type="RefSeq" id="WP_274191780.1">
    <property type="nucleotide sequence ID" value="NZ_BAABHN010000069.1"/>
</dbReference>
<evidence type="ECO:0000256" key="2">
    <source>
        <dbReference type="ARBA" id="ARBA00023125"/>
    </source>
</evidence>
<keyword evidence="2" id="KW-0238">DNA-binding</keyword>
<dbReference type="CDD" id="cd06170">
    <property type="entry name" value="LuxR_C_like"/>
    <property type="match status" value="1"/>
</dbReference>
<dbReference type="InterPro" id="IPR000792">
    <property type="entry name" value="Tscrpt_reg_LuxR_C"/>
</dbReference>
<protein>
    <submittedName>
        <fullName evidence="5">LuxR C-terminal-related transcriptional regulator</fullName>
    </submittedName>
</protein>
<dbReference type="PANTHER" id="PTHR44688:SF16">
    <property type="entry name" value="DNA-BINDING TRANSCRIPTIONAL ACTIVATOR DEVR_DOSR"/>
    <property type="match status" value="1"/>
</dbReference>
<gene>
    <name evidence="5" type="ORF">ACFPEL_30280</name>
</gene>
<keyword evidence="6" id="KW-1185">Reference proteome</keyword>
<dbReference type="EMBL" id="JBHSIM010000069">
    <property type="protein sequence ID" value="MFC4836725.1"/>
    <property type="molecule type" value="Genomic_DNA"/>
</dbReference>
<feature type="domain" description="HTH luxR-type" evidence="4">
    <location>
        <begin position="190"/>
        <end position="255"/>
    </location>
</feature>
<evidence type="ECO:0000259" key="4">
    <source>
        <dbReference type="PROSITE" id="PS50043"/>
    </source>
</evidence>
<dbReference type="SMART" id="SM00421">
    <property type="entry name" value="HTH_LUXR"/>
    <property type="match status" value="1"/>
</dbReference>
<organism evidence="5 6">
    <name type="scientific">Actinomycetospora chibensis</name>
    <dbReference type="NCBI Taxonomy" id="663606"/>
    <lineage>
        <taxon>Bacteria</taxon>
        <taxon>Bacillati</taxon>
        <taxon>Actinomycetota</taxon>
        <taxon>Actinomycetes</taxon>
        <taxon>Pseudonocardiales</taxon>
        <taxon>Pseudonocardiaceae</taxon>
        <taxon>Actinomycetospora</taxon>
    </lineage>
</organism>
<evidence type="ECO:0000313" key="5">
    <source>
        <dbReference type="EMBL" id="MFC4836725.1"/>
    </source>
</evidence>
<dbReference type="SUPFAM" id="SSF46894">
    <property type="entry name" value="C-terminal effector domain of the bipartite response regulators"/>
    <property type="match status" value="1"/>
</dbReference>
<keyword evidence="1" id="KW-0805">Transcription regulation</keyword>
<dbReference type="PRINTS" id="PR00038">
    <property type="entry name" value="HTHLUXR"/>
</dbReference>
<dbReference type="Pfam" id="PF00196">
    <property type="entry name" value="GerE"/>
    <property type="match status" value="1"/>
</dbReference>
<dbReference type="Proteomes" id="UP001595909">
    <property type="component" value="Unassembled WGS sequence"/>
</dbReference>
<comment type="caution">
    <text evidence="5">The sequence shown here is derived from an EMBL/GenBank/DDBJ whole genome shotgun (WGS) entry which is preliminary data.</text>
</comment>
<keyword evidence="3" id="KW-0804">Transcription</keyword>
<dbReference type="InterPro" id="IPR016032">
    <property type="entry name" value="Sig_transdc_resp-reg_C-effctor"/>
</dbReference>
<proteinExistence type="predicted"/>
<dbReference type="PROSITE" id="PS50043">
    <property type="entry name" value="HTH_LUXR_2"/>
    <property type="match status" value="1"/>
</dbReference>
<dbReference type="Gene3D" id="1.10.10.10">
    <property type="entry name" value="Winged helix-like DNA-binding domain superfamily/Winged helix DNA-binding domain"/>
    <property type="match status" value="1"/>
</dbReference>
<dbReference type="PANTHER" id="PTHR44688">
    <property type="entry name" value="DNA-BINDING TRANSCRIPTIONAL ACTIVATOR DEVR_DOSR"/>
    <property type="match status" value="1"/>
</dbReference>